<organism evidence="2 3">
    <name type="scientific">Leucobacter chromiiresistens</name>
    <dbReference type="NCBI Taxonomy" id="1079994"/>
    <lineage>
        <taxon>Bacteria</taxon>
        <taxon>Bacillati</taxon>
        <taxon>Actinomycetota</taxon>
        <taxon>Actinomycetes</taxon>
        <taxon>Micrococcales</taxon>
        <taxon>Microbacteriaceae</taxon>
        <taxon>Leucobacter</taxon>
    </lineage>
</organism>
<evidence type="ECO:0000256" key="1">
    <source>
        <dbReference type="SAM" id="Phobius"/>
    </source>
</evidence>
<feature type="transmembrane region" description="Helical" evidence="1">
    <location>
        <begin position="115"/>
        <end position="138"/>
    </location>
</feature>
<dbReference type="OrthoDB" id="4991061at2"/>
<keyword evidence="1" id="KW-0472">Membrane</keyword>
<keyword evidence="3" id="KW-1185">Reference proteome</keyword>
<keyword evidence="1" id="KW-1133">Transmembrane helix</keyword>
<protein>
    <submittedName>
        <fullName evidence="2">Uncharacterized protein</fullName>
    </submittedName>
</protein>
<sequence>MTSEPRRGVTRGYVAGLVGAAIVVATALLVAVWGGLALLLGRDPVESGDVVSWAAPLILFGGLVLLAVLLWRQAITLLRGRREPAWSSLVGAAAGVYLWWGVLGMLAGMTVGETWLSPFAAALPVIWAAAALLFWAVLARRVYTDRPAPRWPWERDEDEE</sequence>
<dbReference type="RefSeq" id="WP_058594061.1">
    <property type="nucleotide sequence ID" value="NZ_LDRK01000047.1"/>
</dbReference>
<dbReference type="EMBL" id="LDRK01000047">
    <property type="protein sequence ID" value="KTR85635.1"/>
    <property type="molecule type" value="Genomic_DNA"/>
</dbReference>
<proteinExistence type="predicted"/>
<dbReference type="AlphaFoldDB" id="A0A147ENA7"/>
<dbReference type="PATRIC" id="fig|1079994.3.peg.1816"/>
<gene>
    <name evidence="2" type="ORF">NS354_08185</name>
</gene>
<comment type="caution">
    <text evidence="2">The sequence shown here is derived from an EMBL/GenBank/DDBJ whole genome shotgun (WGS) entry which is preliminary data.</text>
</comment>
<keyword evidence="1" id="KW-0812">Transmembrane</keyword>
<name>A0A147ENA7_9MICO</name>
<evidence type="ECO:0000313" key="3">
    <source>
        <dbReference type="Proteomes" id="UP000070810"/>
    </source>
</evidence>
<feature type="transmembrane region" description="Helical" evidence="1">
    <location>
        <begin position="53"/>
        <end position="72"/>
    </location>
</feature>
<accession>A0A147ENA7</accession>
<reference evidence="2 3" key="1">
    <citation type="journal article" date="2016" name="Front. Microbiol.">
        <title>Genomic Resource of Rice Seed Associated Bacteria.</title>
        <authorList>
            <person name="Midha S."/>
            <person name="Bansal K."/>
            <person name="Sharma S."/>
            <person name="Kumar N."/>
            <person name="Patil P.P."/>
            <person name="Chaudhry V."/>
            <person name="Patil P.B."/>
        </authorList>
    </citation>
    <scope>NUCLEOTIDE SEQUENCE [LARGE SCALE GENOMIC DNA]</scope>
    <source>
        <strain evidence="2 3">NS354</strain>
    </source>
</reference>
<dbReference type="Proteomes" id="UP000070810">
    <property type="component" value="Unassembled WGS sequence"/>
</dbReference>
<evidence type="ECO:0000313" key="2">
    <source>
        <dbReference type="EMBL" id="KTR85635.1"/>
    </source>
</evidence>
<feature type="transmembrane region" description="Helical" evidence="1">
    <location>
        <begin position="12"/>
        <end position="33"/>
    </location>
</feature>
<feature type="transmembrane region" description="Helical" evidence="1">
    <location>
        <begin position="84"/>
        <end position="103"/>
    </location>
</feature>